<dbReference type="AlphaFoldDB" id="A0AAE9D8K1"/>
<reference evidence="2 3" key="1">
    <citation type="submission" date="2022-05" db="EMBL/GenBank/DDBJ databases">
        <title>Chromosome-level reference genomes for two strains of Caenorhabditis briggsae: an improved platform for comparative genomics.</title>
        <authorList>
            <person name="Stevens L."/>
            <person name="Andersen E.C."/>
        </authorList>
    </citation>
    <scope>NUCLEOTIDE SEQUENCE [LARGE SCALE GENOMIC DNA]</scope>
    <source>
        <strain evidence="2">QX1410_ONT</strain>
        <tissue evidence="2">Whole-organism</tissue>
    </source>
</reference>
<sequence length="73" mass="7687">MSSPPPSSPLPGEPTVKKRRYGRVSSISDAPASCLQIVSPSKSMDLEISAPVSSLNSTTKIPLSFEGLPIDVF</sequence>
<dbReference type="Proteomes" id="UP000827892">
    <property type="component" value="Chromosome III"/>
</dbReference>
<proteinExistence type="predicted"/>
<protein>
    <submittedName>
        <fullName evidence="2">Uncharacterized protein</fullName>
    </submittedName>
</protein>
<gene>
    <name evidence="2" type="ORF">L3Y34_000182</name>
</gene>
<evidence type="ECO:0000313" key="3">
    <source>
        <dbReference type="Proteomes" id="UP000827892"/>
    </source>
</evidence>
<feature type="compositionally biased region" description="Pro residues" evidence="1">
    <location>
        <begin position="1"/>
        <end position="12"/>
    </location>
</feature>
<name>A0AAE9D8K1_CAEBR</name>
<organism evidence="2 3">
    <name type="scientific">Caenorhabditis briggsae</name>
    <dbReference type="NCBI Taxonomy" id="6238"/>
    <lineage>
        <taxon>Eukaryota</taxon>
        <taxon>Metazoa</taxon>
        <taxon>Ecdysozoa</taxon>
        <taxon>Nematoda</taxon>
        <taxon>Chromadorea</taxon>
        <taxon>Rhabditida</taxon>
        <taxon>Rhabditina</taxon>
        <taxon>Rhabditomorpha</taxon>
        <taxon>Rhabditoidea</taxon>
        <taxon>Rhabditidae</taxon>
        <taxon>Peloderinae</taxon>
        <taxon>Caenorhabditis</taxon>
    </lineage>
</organism>
<accession>A0AAE9D8K1</accession>
<feature type="region of interest" description="Disordered" evidence="1">
    <location>
        <begin position="1"/>
        <end position="23"/>
    </location>
</feature>
<evidence type="ECO:0000256" key="1">
    <source>
        <dbReference type="SAM" id="MobiDB-lite"/>
    </source>
</evidence>
<dbReference type="EMBL" id="CP090893">
    <property type="protein sequence ID" value="ULT98635.1"/>
    <property type="molecule type" value="Genomic_DNA"/>
</dbReference>
<evidence type="ECO:0000313" key="2">
    <source>
        <dbReference type="EMBL" id="ULT98635.1"/>
    </source>
</evidence>